<dbReference type="AlphaFoldDB" id="T1HXX2"/>
<evidence type="ECO:0000313" key="1">
    <source>
        <dbReference type="EnsemblMetazoa" id="RPRC008892-PA"/>
    </source>
</evidence>
<dbReference type="InParanoid" id="T1HXX2"/>
<proteinExistence type="predicted"/>
<name>T1HXX2_RHOPR</name>
<reference evidence="1" key="1">
    <citation type="submission" date="2015-05" db="UniProtKB">
        <authorList>
            <consortium name="EnsemblMetazoa"/>
        </authorList>
    </citation>
    <scope>IDENTIFICATION</scope>
</reference>
<evidence type="ECO:0000313" key="2">
    <source>
        <dbReference type="Proteomes" id="UP000015103"/>
    </source>
</evidence>
<accession>T1HXX2</accession>
<sequence>MRIAVESDGVIDSLLKSIAQKDWRNSLQLDEVNVKAKNVNITGLKNVYRSGPSTWTKNYEGSGNNWDYMNLTLSADNMLVDIEELSIGEFKSHFWFDIQENEVKMMISSQGYVSPGECLISIDDINIVSLGGVIMHSEISDFEGHNVTAAANAVIPFLNKLAKTKPFESYLQSIAGKFCVIKIADINKVM</sequence>
<dbReference type="VEuPathDB" id="VectorBase:RPRC008892"/>
<protein>
    <submittedName>
        <fullName evidence="1">Uncharacterized protein</fullName>
    </submittedName>
</protein>
<keyword evidence="2" id="KW-1185">Reference proteome</keyword>
<dbReference type="EMBL" id="ACPB03019302">
    <property type="status" value="NOT_ANNOTATED_CDS"/>
    <property type="molecule type" value="Genomic_DNA"/>
</dbReference>
<dbReference type="EnsemblMetazoa" id="RPRC008892-RA">
    <property type="protein sequence ID" value="RPRC008892-PA"/>
    <property type="gene ID" value="RPRC008892"/>
</dbReference>
<dbReference type="HOGENOM" id="CLU_1429682_0_0_1"/>
<dbReference type="Proteomes" id="UP000015103">
    <property type="component" value="Unassembled WGS sequence"/>
</dbReference>
<dbReference type="OMA" id="MRDYSET"/>
<organism evidence="1 2">
    <name type="scientific">Rhodnius prolixus</name>
    <name type="common">Triatomid bug</name>
    <dbReference type="NCBI Taxonomy" id="13249"/>
    <lineage>
        <taxon>Eukaryota</taxon>
        <taxon>Metazoa</taxon>
        <taxon>Ecdysozoa</taxon>
        <taxon>Arthropoda</taxon>
        <taxon>Hexapoda</taxon>
        <taxon>Insecta</taxon>
        <taxon>Pterygota</taxon>
        <taxon>Neoptera</taxon>
        <taxon>Paraneoptera</taxon>
        <taxon>Hemiptera</taxon>
        <taxon>Heteroptera</taxon>
        <taxon>Panheteroptera</taxon>
        <taxon>Cimicomorpha</taxon>
        <taxon>Reduviidae</taxon>
        <taxon>Triatominae</taxon>
        <taxon>Rhodnius</taxon>
    </lineage>
</organism>